<evidence type="ECO:0000313" key="1">
    <source>
        <dbReference type="EMBL" id="GAG66565.1"/>
    </source>
</evidence>
<protein>
    <submittedName>
        <fullName evidence="1">Uncharacterized protein</fullName>
    </submittedName>
</protein>
<proteinExistence type="predicted"/>
<gene>
    <name evidence="1" type="ORF">S01H4_10639</name>
</gene>
<name>X0ZAQ2_9ZZZZ</name>
<comment type="caution">
    <text evidence="1">The sequence shown here is derived from an EMBL/GenBank/DDBJ whole genome shotgun (WGS) entry which is preliminary data.</text>
</comment>
<feature type="non-terminal residue" evidence="1">
    <location>
        <position position="61"/>
    </location>
</feature>
<dbReference type="AlphaFoldDB" id="X0ZAQ2"/>
<organism evidence="1">
    <name type="scientific">marine sediment metagenome</name>
    <dbReference type="NCBI Taxonomy" id="412755"/>
    <lineage>
        <taxon>unclassified sequences</taxon>
        <taxon>metagenomes</taxon>
        <taxon>ecological metagenomes</taxon>
    </lineage>
</organism>
<accession>X0ZAQ2</accession>
<dbReference type="EMBL" id="BART01004117">
    <property type="protein sequence ID" value="GAG66565.1"/>
    <property type="molecule type" value="Genomic_DNA"/>
</dbReference>
<sequence length="61" mass="6702">MADSNLSFANHIRPMFRQLDVDSMDGIIDLTSKDEVQANADAIIERINRGADDAGVMPPKD</sequence>
<reference evidence="1" key="1">
    <citation type="journal article" date="2014" name="Front. Microbiol.">
        <title>High frequency of phylogenetically diverse reductive dehalogenase-homologous genes in deep subseafloor sedimentary metagenomes.</title>
        <authorList>
            <person name="Kawai M."/>
            <person name="Futagami T."/>
            <person name="Toyoda A."/>
            <person name="Takaki Y."/>
            <person name="Nishi S."/>
            <person name="Hori S."/>
            <person name="Arai W."/>
            <person name="Tsubouchi T."/>
            <person name="Morono Y."/>
            <person name="Uchiyama I."/>
            <person name="Ito T."/>
            <person name="Fujiyama A."/>
            <person name="Inagaki F."/>
            <person name="Takami H."/>
        </authorList>
    </citation>
    <scope>NUCLEOTIDE SEQUENCE</scope>
    <source>
        <strain evidence="1">Expedition CK06-06</strain>
    </source>
</reference>